<dbReference type="AlphaFoldDB" id="A0A2J5HD71"/>
<evidence type="ECO:0000313" key="2">
    <source>
        <dbReference type="Proteomes" id="UP000235023"/>
    </source>
</evidence>
<sequence>MPDFIGVGRLANIRLTNRNSVLKAADSQSLFRSVRLSAGDRAQTRWTPDHIPKGLIICILGLIGGILHHYRDILPTCSSATKVHVAGISH</sequence>
<reference evidence="2" key="1">
    <citation type="submission" date="2017-12" db="EMBL/GenBank/DDBJ databases">
        <authorList>
            <consortium name="DOE Joint Genome Institute"/>
            <person name="Mondo S.J."/>
            <person name="Kjaerbolling I."/>
            <person name="Vesth T.C."/>
            <person name="Frisvad J.C."/>
            <person name="Nybo J.L."/>
            <person name="Theobald S."/>
            <person name="Kuo A."/>
            <person name="Bowyer P."/>
            <person name="Matsuda Y."/>
            <person name="Lyhne E.K."/>
            <person name="Kogle M.E."/>
            <person name="Clum A."/>
            <person name="Lipzen A."/>
            <person name="Salamov A."/>
            <person name="Ngan C.Y."/>
            <person name="Daum C."/>
            <person name="Chiniquy J."/>
            <person name="Barry K."/>
            <person name="LaButti K."/>
            <person name="Haridas S."/>
            <person name="Simmons B.A."/>
            <person name="Magnuson J.K."/>
            <person name="Mortensen U.H."/>
            <person name="Larsen T.O."/>
            <person name="Grigoriev I.V."/>
            <person name="Baker S.E."/>
            <person name="Andersen M.R."/>
            <person name="Nordberg H.P."/>
            <person name="Cantor M.N."/>
            <person name="Hua S.X."/>
        </authorList>
    </citation>
    <scope>NUCLEOTIDE SEQUENCE [LARGE SCALE GENOMIC DNA]</scope>
    <source>
        <strain evidence="2">IBT 19404</strain>
    </source>
</reference>
<evidence type="ECO:0000313" key="1">
    <source>
        <dbReference type="EMBL" id="PLN74731.1"/>
    </source>
</evidence>
<name>A0A2J5HD71_9EURO</name>
<organism evidence="1 2">
    <name type="scientific">Aspergillus taichungensis</name>
    <dbReference type="NCBI Taxonomy" id="482145"/>
    <lineage>
        <taxon>Eukaryota</taxon>
        <taxon>Fungi</taxon>
        <taxon>Dikarya</taxon>
        <taxon>Ascomycota</taxon>
        <taxon>Pezizomycotina</taxon>
        <taxon>Eurotiomycetes</taxon>
        <taxon>Eurotiomycetidae</taxon>
        <taxon>Eurotiales</taxon>
        <taxon>Aspergillaceae</taxon>
        <taxon>Aspergillus</taxon>
        <taxon>Aspergillus subgen. Circumdati</taxon>
    </lineage>
</organism>
<gene>
    <name evidence="1" type="ORF">BDW42DRAFT_181818</name>
</gene>
<proteinExistence type="predicted"/>
<protein>
    <submittedName>
        <fullName evidence="1">Uncharacterized protein</fullName>
    </submittedName>
</protein>
<dbReference type="EMBL" id="KZ559686">
    <property type="protein sequence ID" value="PLN74731.1"/>
    <property type="molecule type" value="Genomic_DNA"/>
</dbReference>
<accession>A0A2J5HD71</accession>
<dbReference type="Proteomes" id="UP000235023">
    <property type="component" value="Unassembled WGS sequence"/>
</dbReference>
<keyword evidence="2" id="KW-1185">Reference proteome</keyword>